<dbReference type="SMART" id="SM00825">
    <property type="entry name" value="PKS_KS"/>
    <property type="match status" value="1"/>
</dbReference>
<dbReference type="Gene3D" id="3.40.366.10">
    <property type="entry name" value="Malonyl-Coenzyme A Acyl Carrier Protein, domain 2"/>
    <property type="match status" value="1"/>
</dbReference>
<reference evidence="12" key="1">
    <citation type="journal article" date="2019" name="Int. J. Syst. Evol. Microbiol.">
        <title>The Global Catalogue of Microorganisms (GCM) 10K type strain sequencing project: providing services to taxonomists for standard genome sequencing and annotation.</title>
        <authorList>
            <consortium name="The Broad Institute Genomics Platform"/>
            <consortium name="The Broad Institute Genome Sequencing Center for Infectious Disease"/>
            <person name="Wu L."/>
            <person name="Ma J."/>
        </authorList>
    </citation>
    <scope>NUCLEOTIDE SEQUENCE [LARGE SCALE GENOMIC DNA]</scope>
    <source>
        <strain evidence="12">JCM 8201</strain>
    </source>
</reference>
<dbReference type="InterPro" id="IPR016039">
    <property type="entry name" value="Thiolase-like"/>
</dbReference>
<dbReference type="InterPro" id="IPR014031">
    <property type="entry name" value="Ketoacyl_synth_C"/>
</dbReference>
<dbReference type="Pfam" id="PF16197">
    <property type="entry name" value="KAsynt_C_assoc"/>
    <property type="match status" value="1"/>
</dbReference>
<dbReference type="SUPFAM" id="SSF51735">
    <property type="entry name" value="NAD(P)-binding Rossmann-fold domains"/>
    <property type="match status" value="2"/>
</dbReference>
<dbReference type="InterPro" id="IPR020841">
    <property type="entry name" value="PKS_Beta-ketoAc_synthase_dom"/>
</dbReference>
<dbReference type="SUPFAM" id="SSF53901">
    <property type="entry name" value="Thiolase-like"/>
    <property type="match status" value="1"/>
</dbReference>
<proteinExistence type="predicted"/>
<dbReference type="InterPro" id="IPR015083">
    <property type="entry name" value="NorB/c/GfsB-D-like_docking"/>
</dbReference>
<dbReference type="Gene3D" id="1.10.1200.10">
    <property type="entry name" value="ACP-like"/>
    <property type="match status" value="1"/>
</dbReference>
<dbReference type="Pfam" id="PF08659">
    <property type="entry name" value="KR"/>
    <property type="match status" value="1"/>
</dbReference>
<protein>
    <recommendedName>
        <fullName evidence="13">Acyl transferase domain-containing protein</fullName>
    </recommendedName>
</protein>
<evidence type="ECO:0000256" key="2">
    <source>
        <dbReference type="ARBA" id="ARBA00022450"/>
    </source>
</evidence>
<dbReference type="RefSeq" id="WP_344450180.1">
    <property type="nucleotide sequence ID" value="NZ_BAAATZ010000007.1"/>
</dbReference>
<dbReference type="EMBL" id="BAAATZ010000007">
    <property type="protein sequence ID" value="GAA2724363.1"/>
    <property type="molecule type" value="Genomic_DNA"/>
</dbReference>
<keyword evidence="4" id="KW-0808">Transferase</keyword>
<dbReference type="PROSITE" id="PS50075">
    <property type="entry name" value="CARRIER"/>
    <property type="match status" value="1"/>
</dbReference>
<dbReference type="Pfam" id="PF08990">
    <property type="entry name" value="Docking"/>
    <property type="match status" value="1"/>
</dbReference>
<evidence type="ECO:0000256" key="8">
    <source>
        <dbReference type="SAM" id="MobiDB-lite"/>
    </source>
</evidence>
<dbReference type="SUPFAM" id="SSF55048">
    <property type="entry name" value="Probable ACP-binding domain of malonyl-CoA ACP transacylase"/>
    <property type="match status" value="1"/>
</dbReference>
<organism evidence="11 12">
    <name type="scientific">Actinocorallia aurantiaca</name>
    <dbReference type="NCBI Taxonomy" id="46204"/>
    <lineage>
        <taxon>Bacteria</taxon>
        <taxon>Bacillati</taxon>
        <taxon>Actinomycetota</taxon>
        <taxon>Actinomycetes</taxon>
        <taxon>Streptosporangiales</taxon>
        <taxon>Thermomonosporaceae</taxon>
        <taxon>Actinocorallia</taxon>
    </lineage>
</organism>
<dbReference type="InterPro" id="IPR009081">
    <property type="entry name" value="PP-bd_ACP"/>
</dbReference>
<evidence type="ECO:0000256" key="7">
    <source>
        <dbReference type="ARBA" id="ARBA00023315"/>
    </source>
</evidence>
<dbReference type="CDD" id="cd00833">
    <property type="entry name" value="PKS"/>
    <property type="match status" value="1"/>
</dbReference>
<dbReference type="InterPro" id="IPR057326">
    <property type="entry name" value="KR_dom"/>
</dbReference>
<feature type="domain" description="Ketosynthase family 3 (KS3)" evidence="10">
    <location>
        <begin position="33"/>
        <end position="458"/>
    </location>
</feature>
<comment type="caution">
    <text evidence="11">The sequence shown here is derived from an EMBL/GenBank/DDBJ whole genome shotgun (WGS) entry which is preliminary data.</text>
</comment>
<dbReference type="Gene3D" id="3.40.50.720">
    <property type="entry name" value="NAD(P)-binding Rossmann-like Domain"/>
    <property type="match status" value="1"/>
</dbReference>
<dbReference type="SUPFAM" id="SSF52151">
    <property type="entry name" value="FabD/lysophospholipase-like"/>
    <property type="match status" value="1"/>
</dbReference>
<sequence>MAEEAKLRDYLRRVTAQLQQTRRRLEAAEEAAAEPVAIVGVGCRYPGGVRSSEDLWRLVLSERDVIGGFPTDRGWDLDGLYHPDPDHSGTTYVRKGGFLYDAGRFDADFFGISPKEALAADPQQRLLLETAWEAAEHAGIDPHSLRGTRTGVFTGVIAQEYGPSLHHPPAHDTDGYVLTGSTTSVASGRIAFTLGLTGPAVTVDTACSSSLVAVHLAVRALRSGECSTAFAGGATVLSSPGMFIEFSRQRGLAPDGRCKAFSAGADGTVWGEGAGLLLLERLSDARRLGHRVLALIRGSAVNQDGRSSRLTAPSGPSQQEVIRQALSSAGLAPSDVDAVEAHGTGTALGDPIEAQALLAVYGQDREEPLRLGSLKSNIGHTQAAAGVGGIIKLVEALRHGRLPKTLFADEPSPHVDWSAGKVELLTRPRNWPETGRPRRAAVSSFGVSGTNAHVILEQAPAEEEASGERQPGLPFWPVSARTPEALTEQAAALAGAVAGAHHADVAFTLATGRASLDERAVVTGRCAEELAEGLRALARGEESPLVLRGRAGNGLAFLFTGQGSQRAGMGRELYERFPVFAEAFDAAADALDRHLAGAVERPVKDVVFEGGPELDQTVYAQTGLFALETALFRLFESWGVRPDYVAGHSIGELSAAYVAGVWSLEDAAKLVAARARLMQELPGGGAMIAVEADEDEVRAVLPPGVEIAAVNGPASVVISGDAEAAKRTAETLASAGRRTKELRVSHAFHSAHMDGMLDRFGEVAAGLRAAEPAIPVVSNLTGRLATGLTDPGYWVRHVREAVRFHDGLRELAASGVTTFLELGPDGVLSALAAAALEDGIVAEPVLRRELPETDTVTAGLARLHLHGARLDWAALLPGARTVELPTYRFQRRHFWLDSTLPASASASESASAEQGPPSYRAAWRPVTPTPAAEPGSWLLVTRGGPWSAAAFQALQATGASVVRIDAPPGLGREELAAALPPAAYTGVLSFLALGEDADHAASVTLFQALEDAGIDAPLWSLTRGAVAVDPAEDVPHPEQALLWGFGAIASAESPERWGGLIDVPEEPDWAAVAALLTGPGGEEELAVRASGSFARRLVRSRPSAGGKGTAPRGTVLVTGGTGALGGHAARWLARNGAERLILASRRGADAPGAAELAGELRELGAETVFAALDVADREQLKALLAEHPVDAVVHTAAALDDALIGALTPERVARALAAKATAARHLHELTLDRELEAFVLFSSLAAVAGVAGQANYAPGNAYLDALAQHRRARGLPAVSFGWGHWAGAGLATEQAAGELAGQGVRPLPPEEAVELLGVSSGAHLVVADVDWDLLVPDRPIAAELRTRAPATGPVAGELAARLEGRPETDRRRILLDAVRQAIAEVQGRSGAAEVDPAAPLRDQGLDSLGAVRLRGRLGAATGLRLPASLAFDHPTPAALADHLLGLLTPEEEDPAVALLAGIDALEPLLERIDEAARTAAASRLRDLATRLGGGGETAGRLAEATDDELVEFIGSTLGIE</sequence>
<evidence type="ECO:0000256" key="1">
    <source>
        <dbReference type="ARBA" id="ARBA00001957"/>
    </source>
</evidence>
<dbReference type="CDD" id="cd08952">
    <property type="entry name" value="KR_1_SDR_x"/>
    <property type="match status" value="1"/>
</dbReference>
<dbReference type="InterPro" id="IPR016036">
    <property type="entry name" value="Malonyl_transacylase_ACP-bd"/>
</dbReference>
<dbReference type="SMART" id="SM00827">
    <property type="entry name" value="PKS_AT"/>
    <property type="match status" value="1"/>
</dbReference>
<evidence type="ECO:0000313" key="12">
    <source>
        <dbReference type="Proteomes" id="UP001501842"/>
    </source>
</evidence>
<name>A0ABP6GN22_9ACTN</name>
<keyword evidence="2" id="KW-0596">Phosphopantetheine</keyword>
<dbReference type="InterPro" id="IPR014043">
    <property type="entry name" value="Acyl_transferase_dom"/>
</dbReference>
<dbReference type="PANTHER" id="PTHR43775">
    <property type="entry name" value="FATTY ACID SYNTHASE"/>
    <property type="match status" value="1"/>
</dbReference>
<dbReference type="InterPro" id="IPR013968">
    <property type="entry name" value="PKS_KR"/>
</dbReference>
<dbReference type="SUPFAM" id="SSF47336">
    <property type="entry name" value="ACP-like"/>
    <property type="match status" value="1"/>
</dbReference>
<dbReference type="InterPro" id="IPR036736">
    <property type="entry name" value="ACP-like_sf"/>
</dbReference>
<dbReference type="PROSITE" id="PS00606">
    <property type="entry name" value="KS3_1"/>
    <property type="match status" value="1"/>
</dbReference>
<comment type="cofactor">
    <cofactor evidence="1">
        <name>pantetheine 4'-phosphate</name>
        <dbReference type="ChEBI" id="CHEBI:47942"/>
    </cofactor>
</comment>
<dbReference type="SMART" id="SM00822">
    <property type="entry name" value="PKS_KR"/>
    <property type="match status" value="1"/>
</dbReference>
<dbReference type="InterPro" id="IPR014030">
    <property type="entry name" value="Ketoacyl_synth_N"/>
</dbReference>
<dbReference type="InterPro" id="IPR001227">
    <property type="entry name" value="Ac_transferase_dom_sf"/>
</dbReference>
<evidence type="ECO:0000313" key="11">
    <source>
        <dbReference type="EMBL" id="GAA2724363.1"/>
    </source>
</evidence>
<keyword evidence="7" id="KW-0012">Acyltransferase</keyword>
<keyword evidence="3" id="KW-0597">Phosphoprotein</keyword>
<evidence type="ECO:0008006" key="13">
    <source>
        <dbReference type="Google" id="ProtNLM"/>
    </source>
</evidence>
<evidence type="ECO:0000259" key="9">
    <source>
        <dbReference type="PROSITE" id="PS50075"/>
    </source>
</evidence>
<evidence type="ECO:0000256" key="5">
    <source>
        <dbReference type="ARBA" id="ARBA00023194"/>
    </source>
</evidence>
<dbReference type="InterPro" id="IPR018201">
    <property type="entry name" value="Ketoacyl_synth_AS"/>
</dbReference>
<accession>A0ABP6GN22</accession>
<evidence type="ECO:0000256" key="3">
    <source>
        <dbReference type="ARBA" id="ARBA00022553"/>
    </source>
</evidence>
<dbReference type="Pfam" id="PF00698">
    <property type="entry name" value="Acyl_transf_1"/>
    <property type="match status" value="1"/>
</dbReference>
<feature type="domain" description="Carrier" evidence="9">
    <location>
        <begin position="1372"/>
        <end position="1447"/>
    </location>
</feature>
<dbReference type="InterPro" id="IPR036291">
    <property type="entry name" value="NAD(P)-bd_dom_sf"/>
</dbReference>
<dbReference type="PROSITE" id="PS52004">
    <property type="entry name" value="KS3_2"/>
    <property type="match status" value="1"/>
</dbReference>
<dbReference type="SMART" id="SM00823">
    <property type="entry name" value="PKS_PP"/>
    <property type="match status" value="1"/>
</dbReference>
<dbReference type="PANTHER" id="PTHR43775:SF51">
    <property type="entry name" value="INACTIVE PHENOLPHTHIOCEROL SYNTHESIS POLYKETIDE SYNTHASE TYPE I PKS1-RELATED"/>
    <property type="match status" value="1"/>
</dbReference>
<keyword evidence="12" id="KW-1185">Reference proteome</keyword>
<dbReference type="InterPro" id="IPR016035">
    <property type="entry name" value="Acyl_Trfase/lysoPLipase"/>
</dbReference>
<dbReference type="Gene3D" id="3.30.70.3290">
    <property type="match status" value="1"/>
</dbReference>
<evidence type="ECO:0000259" key="10">
    <source>
        <dbReference type="PROSITE" id="PS52004"/>
    </source>
</evidence>
<dbReference type="Gene3D" id="3.40.47.10">
    <property type="match status" value="1"/>
</dbReference>
<gene>
    <name evidence="11" type="ORF">GCM10010439_21830</name>
</gene>
<keyword evidence="5" id="KW-0045">Antibiotic biosynthesis</keyword>
<dbReference type="Pfam" id="PF00109">
    <property type="entry name" value="ketoacyl-synt"/>
    <property type="match status" value="1"/>
</dbReference>
<dbReference type="Pfam" id="PF02801">
    <property type="entry name" value="Ketoacyl-synt_C"/>
    <property type="match status" value="1"/>
</dbReference>
<evidence type="ECO:0000256" key="4">
    <source>
        <dbReference type="ARBA" id="ARBA00022679"/>
    </source>
</evidence>
<dbReference type="InterPro" id="IPR020806">
    <property type="entry name" value="PKS_PP-bd"/>
</dbReference>
<keyword evidence="6" id="KW-0511">Multifunctional enzyme</keyword>
<dbReference type="Pfam" id="PF00550">
    <property type="entry name" value="PP-binding"/>
    <property type="match status" value="1"/>
</dbReference>
<dbReference type="InterPro" id="IPR050091">
    <property type="entry name" value="PKS_NRPS_Biosynth_Enz"/>
</dbReference>
<evidence type="ECO:0000256" key="6">
    <source>
        <dbReference type="ARBA" id="ARBA00023268"/>
    </source>
</evidence>
<dbReference type="Proteomes" id="UP001501842">
    <property type="component" value="Unassembled WGS sequence"/>
</dbReference>
<feature type="region of interest" description="Disordered" evidence="8">
    <location>
        <begin position="906"/>
        <end position="926"/>
    </location>
</feature>
<dbReference type="InterPro" id="IPR032821">
    <property type="entry name" value="PKS_assoc"/>
</dbReference>